<comment type="caution">
    <text evidence="7">The sequence shown here is derived from an EMBL/GenBank/DDBJ whole genome shotgun (WGS) entry which is preliminary data.</text>
</comment>
<dbReference type="SMART" id="SM00684">
    <property type="entry name" value="DM15"/>
    <property type="match status" value="3"/>
</dbReference>
<feature type="region of interest" description="Disordered" evidence="5">
    <location>
        <begin position="115"/>
        <end position="137"/>
    </location>
</feature>
<dbReference type="GO" id="GO:0005634">
    <property type="term" value="C:nucleus"/>
    <property type="evidence" value="ECO:0007669"/>
    <property type="project" value="UniProtKB-SubCell"/>
</dbReference>
<keyword evidence="2 4" id="KW-0694">RNA-binding</keyword>
<protein>
    <recommendedName>
        <fullName evidence="6">HTH La-type RNA-binding domain-containing protein</fullName>
    </recommendedName>
</protein>
<feature type="region of interest" description="Disordered" evidence="5">
    <location>
        <begin position="424"/>
        <end position="493"/>
    </location>
</feature>
<feature type="compositionally biased region" description="Low complexity" evidence="5">
    <location>
        <begin position="172"/>
        <end position="186"/>
    </location>
</feature>
<dbReference type="Pfam" id="PF21071">
    <property type="entry name" value="LARP1_HEAT"/>
    <property type="match status" value="1"/>
</dbReference>
<feature type="region of interest" description="Disordered" evidence="5">
    <location>
        <begin position="509"/>
        <end position="536"/>
    </location>
</feature>
<sequence>MLDTHSESNIPVSESIKQTTSLLGDILLSGAPAEVLTKSDHVESQPEVDSEKTAAAVVVSSSPALNAWASKKNTLSNSALSESNKPVELWPEPSETFQDKAANTLSKLSVAKKSLSSESNIADSQPTVKALSNRKSKDKWTQIIPELKYAPIKSSRSYEKKDFNRKSKKSLSYKSKSSLSPGISSKARATNKDRAYSKNSTQEIDPNSAHSGFDDNKQLNSDDNTTNNNSASRNNNNRNNNNNGRSYQNPNNKFYNNRNYRNNNGYNYNRKNDYYNNQPYYGYAPMPAPFPNSDNKDNIDAFIKNQVEYYFSIENLLKDIFLRMQMDNDGFVDLSIIANFNRVKVVSSNIQEIAATLESSEIVELNESKDKIRKRGDFSNWIVVSKPNSAQLENQTTALNEVTNQSSNNCQDSKNLEGLNLTEHKSSLSGSSNHSTIAPSTQKPDTHVIPPPHPSFDTLTNTVIFPKSIKPSAAPRDSRGRNHSFQNNSTNNADYDMFELDEDINSASNVNYRENSGSSRNADSLRNTRKPPKFNDDSIYSSCDDFSDIDTSAEIDEIDDEILSRLLIVTQKRTRDRTHYQYDRKSNNEDIAEIISDALAHYEQDLRRKDKLETQRKNKVDTVDYESFSVYQRGIGHADSKKNVSSSFKATERPKRRRNPKAKFFPVKPSIKSSQVPGTSASASYIASSNRSISSSIGRSPFTGPSIIRPSKQYKDLRQHQAQNPFGWLVDSKYHTTEQKNDLSTSCFSPSSLNHISNMSTSVGSTNSNFGSYMNKHFSNCEHPSHELLKENGFVQQKYHKFHDRALKERKRLGVGQSHEMNTLFRFWSHFLRDSFNNKMYQEFKDLAIEDNDENYRYGIECLFRFYSYGLEKKFRKDLFDAFQELTIKDYNNQQLYGIEKFWAYLYYRKDKSVRQLIINSDLEEFLSNFKSIDDFRKENMKRNNIGVSKTPTVASSLTTDKNYQTVKGSGIAQTVKQMVPTTNTGKGNLSAVLNQK</sequence>
<dbReference type="GO" id="GO:0006396">
    <property type="term" value="P:RNA processing"/>
    <property type="evidence" value="ECO:0007669"/>
    <property type="project" value="InterPro"/>
</dbReference>
<dbReference type="InterPro" id="IPR002344">
    <property type="entry name" value="Lupus_La"/>
</dbReference>
<keyword evidence="8" id="KW-1185">Reference proteome</keyword>
<feature type="compositionally biased region" description="Polar residues" evidence="5">
    <location>
        <begin position="483"/>
        <end position="493"/>
    </location>
</feature>
<gene>
    <name evidence="7" type="ORF">BB561_000216</name>
</gene>
<proteinExistence type="predicted"/>
<feature type="domain" description="HTH La-type RNA-binding" evidence="6">
    <location>
        <begin position="293"/>
        <end position="384"/>
    </location>
</feature>
<name>A0A2T9Z099_9FUNG</name>
<evidence type="ECO:0000259" key="6">
    <source>
        <dbReference type="PROSITE" id="PS50961"/>
    </source>
</evidence>
<feature type="region of interest" description="Disordered" evidence="5">
    <location>
        <begin position="155"/>
        <end position="273"/>
    </location>
</feature>
<feature type="compositionally biased region" description="Polar residues" evidence="5">
    <location>
        <begin position="509"/>
        <end position="525"/>
    </location>
</feature>
<dbReference type="InterPro" id="IPR036388">
    <property type="entry name" value="WH-like_DNA-bd_sf"/>
</dbReference>
<dbReference type="PANTHER" id="PTHR22792:SF132">
    <property type="entry name" value="LA-RELATED PROTEIN 1"/>
    <property type="match status" value="1"/>
</dbReference>
<dbReference type="EMBL" id="MBFR01000005">
    <property type="protein sequence ID" value="PVU97966.1"/>
    <property type="molecule type" value="Genomic_DNA"/>
</dbReference>
<dbReference type="OrthoDB" id="340227at2759"/>
<dbReference type="STRING" id="133385.A0A2T9Z099"/>
<accession>A0A2T9Z099</accession>
<evidence type="ECO:0000256" key="4">
    <source>
        <dbReference type="PROSITE-ProRule" id="PRU00332"/>
    </source>
</evidence>
<feature type="compositionally biased region" description="Polar residues" evidence="5">
    <location>
        <begin position="197"/>
        <end position="210"/>
    </location>
</feature>
<evidence type="ECO:0000256" key="3">
    <source>
        <dbReference type="ARBA" id="ARBA00023242"/>
    </source>
</evidence>
<dbReference type="PRINTS" id="PR00302">
    <property type="entry name" value="LUPUSLA"/>
</dbReference>
<evidence type="ECO:0000256" key="2">
    <source>
        <dbReference type="ARBA" id="ARBA00022884"/>
    </source>
</evidence>
<dbReference type="InterPro" id="IPR036390">
    <property type="entry name" value="WH_DNA-bd_sf"/>
</dbReference>
<dbReference type="PROSITE" id="PS50961">
    <property type="entry name" value="HTH_LA"/>
    <property type="match status" value="1"/>
</dbReference>
<dbReference type="CDD" id="cd07323">
    <property type="entry name" value="LAM"/>
    <property type="match status" value="1"/>
</dbReference>
<dbReference type="GO" id="GO:0005737">
    <property type="term" value="C:cytoplasm"/>
    <property type="evidence" value="ECO:0007669"/>
    <property type="project" value="UniProtKB-ARBA"/>
</dbReference>
<evidence type="ECO:0000313" key="8">
    <source>
        <dbReference type="Proteomes" id="UP000245383"/>
    </source>
</evidence>
<dbReference type="AlphaFoldDB" id="A0A2T9Z099"/>
<dbReference type="PANTHER" id="PTHR22792">
    <property type="entry name" value="LUPUS LA PROTEIN-RELATED"/>
    <property type="match status" value="1"/>
</dbReference>
<dbReference type="InterPro" id="IPR045180">
    <property type="entry name" value="La_dom_prot"/>
</dbReference>
<evidence type="ECO:0000256" key="1">
    <source>
        <dbReference type="ARBA" id="ARBA00004123"/>
    </source>
</evidence>
<dbReference type="GO" id="GO:0000339">
    <property type="term" value="F:RNA cap binding"/>
    <property type="evidence" value="ECO:0007669"/>
    <property type="project" value="InterPro"/>
</dbReference>
<dbReference type="SUPFAM" id="SSF46785">
    <property type="entry name" value="Winged helix' DNA-binding domain"/>
    <property type="match status" value="1"/>
</dbReference>
<dbReference type="InterPro" id="IPR006607">
    <property type="entry name" value="DM15"/>
</dbReference>
<comment type="subcellular location">
    <subcellularLocation>
        <location evidence="1">Nucleus</location>
    </subcellularLocation>
</comment>
<dbReference type="InterPro" id="IPR006630">
    <property type="entry name" value="La_HTH"/>
</dbReference>
<keyword evidence="3" id="KW-0539">Nucleus</keyword>
<dbReference type="Pfam" id="PF05383">
    <property type="entry name" value="La"/>
    <property type="match status" value="1"/>
</dbReference>
<organism evidence="7 8">
    <name type="scientific">Smittium simulii</name>
    <dbReference type="NCBI Taxonomy" id="133385"/>
    <lineage>
        <taxon>Eukaryota</taxon>
        <taxon>Fungi</taxon>
        <taxon>Fungi incertae sedis</taxon>
        <taxon>Zoopagomycota</taxon>
        <taxon>Kickxellomycotina</taxon>
        <taxon>Harpellomycetes</taxon>
        <taxon>Harpellales</taxon>
        <taxon>Legeriomycetaceae</taxon>
        <taxon>Smittium</taxon>
    </lineage>
</organism>
<dbReference type="SMART" id="SM00715">
    <property type="entry name" value="LA"/>
    <property type="match status" value="1"/>
</dbReference>
<dbReference type="Proteomes" id="UP000245383">
    <property type="component" value="Unassembled WGS sequence"/>
</dbReference>
<reference evidence="7 8" key="1">
    <citation type="journal article" date="2018" name="MBio">
        <title>Comparative Genomics Reveals the Core Gene Toolbox for the Fungus-Insect Symbiosis.</title>
        <authorList>
            <person name="Wang Y."/>
            <person name="Stata M."/>
            <person name="Wang W."/>
            <person name="Stajich J.E."/>
            <person name="White M.M."/>
            <person name="Moncalvo J.M."/>
        </authorList>
    </citation>
    <scope>NUCLEOTIDE SEQUENCE [LARGE SCALE GENOMIC DNA]</scope>
    <source>
        <strain evidence="7 8">SWE-8-4</strain>
    </source>
</reference>
<dbReference type="GO" id="GO:0048255">
    <property type="term" value="P:mRNA stabilization"/>
    <property type="evidence" value="ECO:0007669"/>
    <property type="project" value="InterPro"/>
</dbReference>
<evidence type="ECO:0000256" key="5">
    <source>
        <dbReference type="SAM" id="MobiDB-lite"/>
    </source>
</evidence>
<feature type="compositionally biased region" description="Low complexity" evidence="5">
    <location>
        <begin position="221"/>
        <end position="273"/>
    </location>
</feature>
<feature type="compositionally biased region" description="Basic and acidic residues" evidence="5">
    <location>
        <begin position="156"/>
        <end position="165"/>
    </location>
</feature>
<dbReference type="GO" id="GO:1990904">
    <property type="term" value="C:ribonucleoprotein complex"/>
    <property type="evidence" value="ECO:0007669"/>
    <property type="project" value="InterPro"/>
</dbReference>
<evidence type="ECO:0000313" key="7">
    <source>
        <dbReference type="EMBL" id="PVU97966.1"/>
    </source>
</evidence>
<dbReference type="Gene3D" id="1.10.10.10">
    <property type="entry name" value="Winged helix-like DNA-binding domain superfamily/Winged helix DNA-binding domain"/>
    <property type="match status" value="1"/>
</dbReference>